<dbReference type="AlphaFoldDB" id="A0A5J5E3B1"/>
<evidence type="ECO:0000313" key="6">
    <source>
        <dbReference type="EMBL" id="KAA8823679.1"/>
    </source>
</evidence>
<feature type="domain" description="Fibronectin type III-like" evidence="4">
    <location>
        <begin position="354"/>
        <end position="433"/>
    </location>
</feature>
<dbReference type="Gene3D" id="3.40.50.1700">
    <property type="entry name" value="Glycoside hydrolase family 3 C-terminal domain"/>
    <property type="match status" value="1"/>
</dbReference>
<proteinExistence type="inferred from homology"/>
<evidence type="ECO:0000313" key="5">
    <source>
        <dbReference type="EMBL" id="KAA8821187.1"/>
    </source>
</evidence>
<dbReference type="Gene3D" id="2.60.40.10">
    <property type="entry name" value="Immunoglobulins"/>
    <property type="match status" value="1"/>
</dbReference>
<keyword evidence="8" id="KW-1185">Reference proteome</keyword>
<reference evidence="7 8" key="1">
    <citation type="journal article" date="2019" name="Syst. Appl. Microbiol.">
        <title>Characterization of Bifidobacterium species in feaces of the Egyptian fruit bat: Description of B. vespertilionis sp. nov. and B. rousetti sp. nov.</title>
        <authorList>
            <person name="Modesto M."/>
            <person name="Satti M."/>
            <person name="Watanabe K."/>
            <person name="Puglisi E."/>
            <person name="Morelli L."/>
            <person name="Huang C.-H."/>
            <person name="Liou J.-S."/>
            <person name="Miyashita M."/>
            <person name="Tamura T."/>
            <person name="Saito S."/>
            <person name="Mori K."/>
            <person name="Huang L."/>
            <person name="Sciavilla P."/>
            <person name="Sandri C."/>
            <person name="Spiezio C."/>
            <person name="Vitali F."/>
            <person name="Cavalieri D."/>
            <person name="Perpetuini G."/>
            <person name="Tofalo R."/>
            <person name="Bonetti A."/>
            <person name="Arita M."/>
            <person name="Mattarelli P."/>
        </authorList>
    </citation>
    <scope>NUCLEOTIDE SEQUENCE [LARGE SCALE GENOMIC DNA]</scope>
    <source>
        <strain evidence="5 8">RST16</strain>
        <strain evidence="6 7">RST8</strain>
    </source>
</reference>
<dbReference type="OrthoDB" id="3187421at2"/>
<feature type="compositionally biased region" description="Low complexity" evidence="3">
    <location>
        <begin position="26"/>
        <end position="36"/>
    </location>
</feature>
<evidence type="ECO:0000256" key="3">
    <source>
        <dbReference type="SAM" id="MobiDB-lite"/>
    </source>
</evidence>
<dbReference type="InterPro" id="IPR036881">
    <property type="entry name" value="Glyco_hydro_3_C_sf"/>
</dbReference>
<comment type="caution">
    <text evidence="6">The sequence shown here is derived from an EMBL/GenBank/DDBJ whole genome shotgun (WGS) entry which is preliminary data.</text>
</comment>
<dbReference type="EMBL" id="RZOA01000007">
    <property type="protein sequence ID" value="KAA8823679.1"/>
    <property type="molecule type" value="Genomic_DNA"/>
</dbReference>
<dbReference type="EMBL" id="RZNZ01000005">
    <property type="protein sequence ID" value="KAA8821187.1"/>
    <property type="molecule type" value="Genomic_DNA"/>
</dbReference>
<dbReference type="InterPro" id="IPR002772">
    <property type="entry name" value="Glyco_hydro_3_C"/>
</dbReference>
<dbReference type="PANTHER" id="PTHR42715:SF10">
    <property type="entry name" value="BETA-GLUCOSIDASE"/>
    <property type="match status" value="1"/>
</dbReference>
<organism evidence="6 7">
    <name type="scientific">Bifidobacterium vespertilionis</name>
    <dbReference type="NCBI Taxonomy" id="2562524"/>
    <lineage>
        <taxon>Bacteria</taxon>
        <taxon>Bacillati</taxon>
        <taxon>Actinomycetota</taxon>
        <taxon>Actinomycetes</taxon>
        <taxon>Bifidobacteriales</taxon>
        <taxon>Bifidobacteriaceae</taxon>
        <taxon>Bifidobacterium</taxon>
    </lineage>
</organism>
<sequence length="656" mass="67736">MPLIGFAGAASGAGAAASPNPPASPDPAAAHEAPAGVLPPDMIDAHHRVARDVAEQSMVLLRNKPIASMGARAGKPVLPLPAGTRVALVGDMAARPRFQGSGSSKVNATRVDALIGALAAEGGLALAGYAPGYRHDGTPSRELVDRAVAVAVRGDVDAVVACVGLDERSEAEGLDRSTLAMPAPQLDLMAALAKACGKADKPLIAVLTAGSPVLLPWADDCDAILYAGLGGQAGASAVARILSGKTNPSGRLAETWPLGECDGVYGEPNVPEGPGKPGASAVAPASAYPCPDRDVVYREGSLVGYRYWTTAGLPVRFPFGHGLTYTRFDYADLEVGQTGVSFTLTNVGDRPGAEVAQLYVTGPCGSAGGDPASDGPARVALELKGFAKVRLDPGESTRVTIPFDRYTFRHWDEASGSWQVESGPWRVTIGSDCLTPRLSATHMVRGTMGARLGGSGDLSGQGDLDSPGIPAVLGVPGMAGDPAAADADHRCRLAAVRAETARALADVASMGDGIVSVAPAPIVSTAPVVSTMPIVSAVTPQSAKSRVFDANDPFSSWNGSRDPIARWWAHRLARDERRARERRGEPDLDALFRLNMPPRALAKLSGGRVDARAARSLARIPNGHPVLGLIGFAVGVLRNQAANRRTAALLGRFGLK</sequence>
<dbReference type="Pfam" id="PF01915">
    <property type="entry name" value="Glyco_hydro_3_C"/>
    <property type="match status" value="1"/>
</dbReference>
<evidence type="ECO:0000256" key="1">
    <source>
        <dbReference type="ARBA" id="ARBA00005336"/>
    </source>
</evidence>
<dbReference type="GO" id="GO:0005975">
    <property type="term" value="P:carbohydrate metabolic process"/>
    <property type="evidence" value="ECO:0007669"/>
    <property type="project" value="InterPro"/>
</dbReference>
<evidence type="ECO:0000256" key="2">
    <source>
        <dbReference type="ARBA" id="ARBA00022801"/>
    </source>
</evidence>
<dbReference type="SMART" id="SM01217">
    <property type="entry name" value="Fn3_like"/>
    <property type="match status" value="1"/>
</dbReference>
<dbReference type="Proteomes" id="UP000345527">
    <property type="component" value="Unassembled WGS sequence"/>
</dbReference>
<dbReference type="Proteomes" id="UP000374630">
    <property type="component" value="Unassembled WGS sequence"/>
</dbReference>
<gene>
    <name evidence="6" type="ORF">EM848_04955</name>
    <name evidence="5" type="ORF">EMO90_04715</name>
</gene>
<name>A0A5J5E3B1_9BIFI</name>
<dbReference type="InterPro" id="IPR026891">
    <property type="entry name" value="Fn3-like"/>
</dbReference>
<evidence type="ECO:0000313" key="7">
    <source>
        <dbReference type="Proteomes" id="UP000345527"/>
    </source>
</evidence>
<dbReference type="SUPFAM" id="SSF52279">
    <property type="entry name" value="Beta-D-glucan exohydrolase, C-terminal domain"/>
    <property type="match status" value="1"/>
</dbReference>
<dbReference type="InterPro" id="IPR013783">
    <property type="entry name" value="Ig-like_fold"/>
</dbReference>
<evidence type="ECO:0000259" key="4">
    <source>
        <dbReference type="SMART" id="SM01217"/>
    </source>
</evidence>
<dbReference type="PANTHER" id="PTHR42715">
    <property type="entry name" value="BETA-GLUCOSIDASE"/>
    <property type="match status" value="1"/>
</dbReference>
<dbReference type="InterPro" id="IPR050288">
    <property type="entry name" value="Cellulose_deg_GH3"/>
</dbReference>
<feature type="region of interest" description="Disordered" evidence="3">
    <location>
        <begin position="11"/>
        <end position="39"/>
    </location>
</feature>
<dbReference type="GO" id="GO:0004553">
    <property type="term" value="F:hydrolase activity, hydrolyzing O-glycosyl compounds"/>
    <property type="evidence" value="ECO:0007669"/>
    <property type="project" value="InterPro"/>
</dbReference>
<dbReference type="Pfam" id="PF14310">
    <property type="entry name" value="Fn3-like"/>
    <property type="match status" value="1"/>
</dbReference>
<keyword evidence="2" id="KW-0378">Hydrolase</keyword>
<protein>
    <recommendedName>
        <fullName evidence="4">Fibronectin type III-like domain-containing protein</fullName>
    </recommendedName>
</protein>
<evidence type="ECO:0000313" key="8">
    <source>
        <dbReference type="Proteomes" id="UP000374630"/>
    </source>
</evidence>
<comment type="similarity">
    <text evidence="1">Belongs to the glycosyl hydrolase 3 family.</text>
</comment>
<accession>A0A5J5E3B1</accession>